<accession>A0A0A8XVU3</accession>
<organism evidence="1">
    <name type="scientific">Arundo donax</name>
    <name type="common">Giant reed</name>
    <name type="synonym">Donax arundinaceus</name>
    <dbReference type="NCBI Taxonomy" id="35708"/>
    <lineage>
        <taxon>Eukaryota</taxon>
        <taxon>Viridiplantae</taxon>
        <taxon>Streptophyta</taxon>
        <taxon>Embryophyta</taxon>
        <taxon>Tracheophyta</taxon>
        <taxon>Spermatophyta</taxon>
        <taxon>Magnoliopsida</taxon>
        <taxon>Liliopsida</taxon>
        <taxon>Poales</taxon>
        <taxon>Poaceae</taxon>
        <taxon>PACMAD clade</taxon>
        <taxon>Arundinoideae</taxon>
        <taxon>Arundineae</taxon>
        <taxon>Arundo</taxon>
    </lineage>
</organism>
<dbReference type="EMBL" id="GBRH01279909">
    <property type="protein sequence ID" value="JAD17986.1"/>
    <property type="molecule type" value="Transcribed_RNA"/>
</dbReference>
<reference evidence="1" key="2">
    <citation type="journal article" date="2015" name="Data Brief">
        <title>Shoot transcriptome of the giant reed, Arundo donax.</title>
        <authorList>
            <person name="Barrero R.A."/>
            <person name="Guerrero F.D."/>
            <person name="Moolhuijzen P."/>
            <person name="Goolsby J.A."/>
            <person name="Tidwell J."/>
            <person name="Bellgard S.E."/>
            <person name="Bellgard M.I."/>
        </authorList>
    </citation>
    <scope>NUCLEOTIDE SEQUENCE</scope>
    <source>
        <tissue evidence="1">Shoot tissue taken approximately 20 cm above the soil surface</tissue>
    </source>
</reference>
<dbReference type="AlphaFoldDB" id="A0A0A8XVU3"/>
<name>A0A0A8XVU3_ARUDO</name>
<proteinExistence type="predicted"/>
<sequence length="42" mass="4573">MRLPYTMPSRTGSPPTLSFSSWYSSTALAPSPASTNPAMRRL</sequence>
<evidence type="ECO:0000313" key="1">
    <source>
        <dbReference type="EMBL" id="JAD17986.1"/>
    </source>
</evidence>
<reference evidence="1" key="1">
    <citation type="submission" date="2014-09" db="EMBL/GenBank/DDBJ databases">
        <authorList>
            <person name="Magalhaes I.L.F."/>
            <person name="Oliveira U."/>
            <person name="Santos F.R."/>
            <person name="Vidigal T.H.D.A."/>
            <person name="Brescovit A.D."/>
            <person name="Santos A.J."/>
        </authorList>
    </citation>
    <scope>NUCLEOTIDE SEQUENCE</scope>
    <source>
        <tissue evidence="1">Shoot tissue taken approximately 20 cm above the soil surface</tissue>
    </source>
</reference>
<protein>
    <submittedName>
        <fullName evidence="1">Uncharacterized protein</fullName>
    </submittedName>
</protein>